<dbReference type="Pfam" id="PF02378">
    <property type="entry name" value="PTS_EIIC"/>
    <property type="match status" value="1"/>
</dbReference>
<comment type="subcellular location">
    <subcellularLocation>
        <location evidence="1">Cell membrane</location>
        <topology evidence="1">Multi-pass membrane protein</topology>
    </subcellularLocation>
</comment>
<dbReference type="InterPro" id="IPR003352">
    <property type="entry name" value="PTS_EIIC"/>
</dbReference>
<keyword evidence="4 8" id="KW-0762">Sugar transport</keyword>
<reference evidence="11 12" key="1">
    <citation type="submission" date="2018-03" db="EMBL/GenBank/DDBJ databases">
        <title>Genome sequence of Clostridium vincentii DSM 10228.</title>
        <authorList>
            <person name="Poehlein A."/>
            <person name="Daniel R."/>
        </authorList>
    </citation>
    <scope>NUCLEOTIDE SEQUENCE [LARGE SCALE GENOMIC DNA]</scope>
    <source>
        <strain evidence="11 12">DSM 10228</strain>
    </source>
</reference>
<feature type="transmembrane region" description="Helical" evidence="9">
    <location>
        <begin position="74"/>
        <end position="92"/>
    </location>
</feature>
<keyword evidence="7 8" id="KW-0472">Membrane</keyword>
<feature type="transmembrane region" description="Helical" evidence="9">
    <location>
        <begin position="187"/>
        <end position="207"/>
    </location>
</feature>
<dbReference type="AlphaFoldDB" id="A0A2T0BIH5"/>
<keyword evidence="5 9" id="KW-0812">Transmembrane</keyword>
<dbReference type="InterPro" id="IPR004796">
    <property type="entry name" value="PTS_IIC_cello"/>
</dbReference>
<feature type="domain" description="PTS EIIC type-3" evidence="10">
    <location>
        <begin position="8"/>
        <end position="419"/>
    </location>
</feature>
<evidence type="ECO:0000256" key="5">
    <source>
        <dbReference type="ARBA" id="ARBA00022692"/>
    </source>
</evidence>
<accession>A0A2T0BIH5</accession>
<keyword evidence="3 8" id="KW-1003">Cell membrane</keyword>
<dbReference type="GO" id="GO:0005886">
    <property type="term" value="C:plasma membrane"/>
    <property type="evidence" value="ECO:0007669"/>
    <property type="project" value="UniProtKB-SubCell"/>
</dbReference>
<protein>
    <recommendedName>
        <fullName evidence="8">Permease IIC component</fullName>
    </recommendedName>
</protein>
<keyword evidence="12" id="KW-1185">Reference proteome</keyword>
<dbReference type="GO" id="GO:0009401">
    <property type="term" value="P:phosphoenolpyruvate-dependent sugar phosphotransferase system"/>
    <property type="evidence" value="ECO:0007669"/>
    <property type="project" value="InterPro"/>
</dbReference>
<dbReference type="Proteomes" id="UP000239471">
    <property type="component" value="Unassembled WGS sequence"/>
</dbReference>
<name>A0A2T0BIH5_9CLOT</name>
<dbReference type="GO" id="GO:1901264">
    <property type="term" value="P:carbohydrate derivative transport"/>
    <property type="evidence" value="ECO:0007669"/>
    <property type="project" value="TreeGrafter"/>
</dbReference>
<feature type="transmembrane region" description="Helical" evidence="9">
    <location>
        <begin position="294"/>
        <end position="314"/>
    </location>
</feature>
<evidence type="ECO:0000259" key="10">
    <source>
        <dbReference type="PROSITE" id="PS51105"/>
    </source>
</evidence>
<feature type="transmembrane region" description="Helical" evidence="9">
    <location>
        <begin position="399"/>
        <end position="419"/>
    </location>
</feature>
<keyword evidence="2 8" id="KW-0813">Transport</keyword>
<dbReference type="RefSeq" id="WP_170065585.1">
    <property type="nucleotide sequence ID" value="NZ_PVXQ01000006.1"/>
</dbReference>
<feature type="transmembrane region" description="Helical" evidence="9">
    <location>
        <begin position="104"/>
        <end position="125"/>
    </location>
</feature>
<dbReference type="PROSITE" id="PS51105">
    <property type="entry name" value="PTS_EIIC_TYPE_3"/>
    <property type="match status" value="1"/>
</dbReference>
<gene>
    <name evidence="11" type="primary">gmuC</name>
    <name evidence="11" type="ORF">CLVI_08520</name>
</gene>
<evidence type="ECO:0000256" key="7">
    <source>
        <dbReference type="ARBA" id="ARBA00023136"/>
    </source>
</evidence>
<evidence type="ECO:0000256" key="9">
    <source>
        <dbReference type="SAM" id="Phobius"/>
    </source>
</evidence>
<feature type="transmembrane region" description="Helical" evidence="9">
    <location>
        <begin position="33"/>
        <end position="54"/>
    </location>
</feature>
<evidence type="ECO:0000256" key="1">
    <source>
        <dbReference type="ARBA" id="ARBA00004651"/>
    </source>
</evidence>
<evidence type="ECO:0000256" key="2">
    <source>
        <dbReference type="ARBA" id="ARBA00022448"/>
    </source>
</evidence>
<comment type="function">
    <text evidence="8">The phosphoenolpyruvate-dependent sugar phosphotransferase system (PTS), a major carbohydrate active -transport system, catalyzes the phosphorylation of incoming sugar substrates concomitant with their translocation across the cell membrane.</text>
</comment>
<evidence type="ECO:0000256" key="3">
    <source>
        <dbReference type="ARBA" id="ARBA00022475"/>
    </source>
</evidence>
<proteinExistence type="predicted"/>
<evidence type="ECO:0000256" key="4">
    <source>
        <dbReference type="ARBA" id="ARBA00022597"/>
    </source>
</evidence>
<dbReference type="InterPro" id="IPR004501">
    <property type="entry name" value="PTS_EIIC_3"/>
</dbReference>
<sequence length="436" mass="47821">MNKFQKFLEDKLMPIAAYLNTNKVVGSLKDGMMAILPLMLFGSFVLILGNIPYLNTVAPEFVGKIQHFFSQGTPATLGLIGLAALISISYNYAKRLEISEIAGILTAVCSLIIMTNFTITTNGILNGQEVQGLTVSNVIPANLLGAEGMFTAMIISFVAIRLLAFFISKKWTIKMPESVPKNASESFASLIPMFLVFILFLVFRNILELTSFGTLQNAIYTLITKPLTSLANYSISIIILTFIQQILWFFGIHGTQIVMSVWGPIETTMTLANLTAFQTGLDLPYIATQTFREVYGVGGAQGILCAITAGFIVMKSRQAKAINNLSIAPAMFNIQEPYTFGMPAFMNPILLIPFVIIPVIQIGLAYFLCAIKFAPIPVLPVPWTTPIFISGLISTNFNVMGVATQVILFAVGMVIWIPFLKILDNKHLSDEKIQSL</sequence>
<dbReference type="GO" id="GO:0008982">
    <property type="term" value="F:protein-N(PI)-phosphohistidine-sugar phosphotransferase activity"/>
    <property type="evidence" value="ECO:0007669"/>
    <property type="project" value="UniProtKB-UniRule"/>
</dbReference>
<dbReference type="PANTHER" id="PTHR33989">
    <property type="match status" value="1"/>
</dbReference>
<evidence type="ECO:0000256" key="8">
    <source>
        <dbReference type="PIRNR" id="PIRNR006351"/>
    </source>
</evidence>
<feature type="transmembrane region" description="Helical" evidence="9">
    <location>
        <begin position="349"/>
        <end position="369"/>
    </location>
</feature>
<feature type="transmembrane region" description="Helical" evidence="9">
    <location>
        <begin position="230"/>
        <end position="250"/>
    </location>
</feature>
<evidence type="ECO:0000313" key="11">
    <source>
        <dbReference type="EMBL" id="PRR83602.1"/>
    </source>
</evidence>
<dbReference type="PIRSF" id="PIRSF006351">
    <property type="entry name" value="PTS_EIIC-Cellobiose"/>
    <property type="match status" value="1"/>
</dbReference>
<dbReference type="EMBL" id="PVXQ01000006">
    <property type="protein sequence ID" value="PRR83602.1"/>
    <property type="molecule type" value="Genomic_DNA"/>
</dbReference>
<evidence type="ECO:0000313" key="12">
    <source>
        <dbReference type="Proteomes" id="UP000239471"/>
    </source>
</evidence>
<dbReference type="PANTHER" id="PTHR33989:SF4">
    <property type="entry name" value="PTS SYSTEM N,N'-DIACETYLCHITOBIOSE-SPECIFIC EIIC COMPONENT"/>
    <property type="match status" value="1"/>
</dbReference>
<evidence type="ECO:0000256" key="6">
    <source>
        <dbReference type="ARBA" id="ARBA00022989"/>
    </source>
</evidence>
<dbReference type="InterPro" id="IPR051088">
    <property type="entry name" value="PTS_Sugar-EIIC/EIIB"/>
</dbReference>
<keyword evidence="6 9" id="KW-1133">Transmembrane helix</keyword>
<feature type="transmembrane region" description="Helical" evidence="9">
    <location>
        <begin position="145"/>
        <end position="167"/>
    </location>
</feature>
<organism evidence="11 12">
    <name type="scientific">Clostridium vincentii</name>
    <dbReference type="NCBI Taxonomy" id="52704"/>
    <lineage>
        <taxon>Bacteria</taxon>
        <taxon>Bacillati</taxon>
        <taxon>Bacillota</taxon>
        <taxon>Clostridia</taxon>
        <taxon>Eubacteriales</taxon>
        <taxon>Clostridiaceae</taxon>
        <taxon>Clostridium</taxon>
    </lineage>
</organism>
<comment type="caution">
    <text evidence="11">The sequence shown here is derived from an EMBL/GenBank/DDBJ whole genome shotgun (WGS) entry which is preliminary data.</text>
</comment>
<dbReference type="NCBIfam" id="TIGR00410">
    <property type="entry name" value="lacE"/>
    <property type="match status" value="1"/>
</dbReference>